<dbReference type="GO" id="GO:0005524">
    <property type="term" value="F:ATP binding"/>
    <property type="evidence" value="ECO:0007669"/>
    <property type="project" value="UniProtKB-KW"/>
</dbReference>
<dbReference type="InterPro" id="IPR001650">
    <property type="entry name" value="Helicase_C-like"/>
</dbReference>
<dbReference type="Pfam" id="PF00271">
    <property type="entry name" value="Helicase_C"/>
    <property type="match status" value="1"/>
</dbReference>
<evidence type="ECO:0000256" key="3">
    <source>
        <dbReference type="ARBA" id="ARBA00022806"/>
    </source>
</evidence>
<feature type="coiled-coil region" evidence="5">
    <location>
        <begin position="864"/>
        <end position="921"/>
    </location>
</feature>
<reference evidence="8 9" key="1">
    <citation type="submission" date="2018-12" db="EMBL/GenBank/DDBJ databases">
        <title>Genome Sequence of Candidatus Viridilinea halotolerans isolated from saline sulfide-rich spring.</title>
        <authorList>
            <person name="Grouzdev D.S."/>
            <person name="Burganskaya E.I."/>
            <person name="Krutkina M.S."/>
            <person name="Sukhacheva M.V."/>
            <person name="Gorlenko V.M."/>
        </authorList>
    </citation>
    <scope>NUCLEOTIDE SEQUENCE [LARGE SCALE GENOMIC DNA]</scope>
    <source>
        <strain evidence="8">Chok-6</strain>
    </source>
</reference>
<evidence type="ECO:0000256" key="2">
    <source>
        <dbReference type="ARBA" id="ARBA00022801"/>
    </source>
</evidence>
<keyword evidence="2" id="KW-0378">Hydrolase</keyword>
<dbReference type="PROSITE" id="PS51194">
    <property type="entry name" value="HELICASE_CTER"/>
    <property type="match status" value="1"/>
</dbReference>
<evidence type="ECO:0000313" key="8">
    <source>
        <dbReference type="EMBL" id="RRR73122.1"/>
    </source>
</evidence>
<dbReference type="Gene3D" id="3.40.50.300">
    <property type="entry name" value="P-loop containing nucleotide triphosphate hydrolases"/>
    <property type="match status" value="1"/>
</dbReference>
<dbReference type="AlphaFoldDB" id="A0A426U187"/>
<gene>
    <name evidence="8" type="ORF">EI684_09300</name>
</gene>
<organism evidence="8 9">
    <name type="scientific">Candidatus Viridilinea halotolerans</name>
    <dbReference type="NCBI Taxonomy" id="2491704"/>
    <lineage>
        <taxon>Bacteria</taxon>
        <taxon>Bacillati</taxon>
        <taxon>Chloroflexota</taxon>
        <taxon>Chloroflexia</taxon>
        <taxon>Chloroflexales</taxon>
        <taxon>Chloroflexineae</taxon>
        <taxon>Oscillochloridaceae</taxon>
        <taxon>Candidatus Viridilinea</taxon>
    </lineage>
</organism>
<dbReference type="InterPro" id="IPR000330">
    <property type="entry name" value="SNF2_N"/>
</dbReference>
<dbReference type="InterPro" id="IPR038718">
    <property type="entry name" value="SNF2-like_sf"/>
</dbReference>
<accession>A0A426U187</accession>
<feature type="domain" description="Helicase ATP-binding" evidence="6">
    <location>
        <begin position="48"/>
        <end position="214"/>
    </location>
</feature>
<keyword evidence="1" id="KW-0547">Nucleotide-binding</keyword>
<dbReference type="SMART" id="SM00487">
    <property type="entry name" value="DEXDc"/>
    <property type="match status" value="1"/>
</dbReference>
<evidence type="ECO:0000259" key="6">
    <source>
        <dbReference type="PROSITE" id="PS51192"/>
    </source>
</evidence>
<dbReference type="EMBL" id="RSAS01000355">
    <property type="protein sequence ID" value="RRR73122.1"/>
    <property type="molecule type" value="Genomic_DNA"/>
</dbReference>
<feature type="domain" description="Helicase C-terminal" evidence="7">
    <location>
        <begin position="415"/>
        <end position="588"/>
    </location>
</feature>
<dbReference type="InterPro" id="IPR049730">
    <property type="entry name" value="SNF2/RAD54-like_C"/>
</dbReference>
<comment type="caution">
    <text evidence="8">The sequence shown here is derived from an EMBL/GenBank/DDBJ whole genome shotgun (WGS) entry which is preliminary data.</text>
</comment>
<keyword evidence="3 8" id="KW-0347">Helicase</keyword>
<sequence length="954" mass="108870">MTTSYHTRYIAHELTRQRPTLGVDRLSMALFDANVDLNPHQIEAALFALRSPLSKGVLLADEVGLGKTIEAGLILCQLWAEGRRRLLVICPASLRKQWSLELAEKFNLPTLVLDAPTFRQLRRDGVLQTLATDAVVITSLNFASTMQAEVAAVNWDLVIIDEAHKLRNAYRPSNRMGQRLRVALADRRKVLLTATPLQNSLLELYGLSMLIDERIFGDVGSFRAQYMRQDSDLNDLRERLQPFYKRTLRNQVQEYVRYTERRPVTRPFLPGDDEYRLYEAISAFLSREDTYAIPTRQRSLTTLILRKLLASSSQAIAATLETLRDRLVALRDGAAPPADLAEDLLNREEFDDEYLDELEAEPDDAQAKPREPTVDWPRLSAEIAELERYILWARSIGVDTKSRALLTALDVGFAELERMGARRKALIFTESRRTQEYLLNFLEASGYAGRVLLFNGTNSDLAARAVYDRWLAANVGSSRLSGSRAIDIRTALVEHFRDHAEIMIATEAAAEGINLQFCSLVINYDLPWNPQRIEQRIGRCHRYGQQHDVVVINFLNERNAADCRVLELLTEKFQLFSGVFGSSDEVLGTIESGVDFEKRILAIYQTCRTPVAIEAAFQALRAEMDAVIAARMDSTRRALLEHFDEDVHARLRLQLDSARAQLDHVGRLFWMLTRYVLHEKARFDEVRLGFHLHTPPLPDLPCGYYQLMGRGHGLADNAQLYRLSHPLGSFVIESARRLSTPLAALRFAMSDHPTRIAAVEALCGQAGWLALQHLVVETYEREEYLLFSAFSDSGAMLDQETSEKLFRCSATVEDLLSMPEPVARRLACEAERHAQATIARSLEHNNQLFQQERERLERWADDMVLAAEKDLADTKAQIKTLNRQARLATNLEEQHTIQARLRELERLQRRQRQQIFDVEDDIKARRDQIIADLEQRLSRNTTVQPLFTIRWAVV</sequence>
<dbReference type="InterPro" id="IPR014001">
    <property type="entry name" value="Helicase_ATP-bd"/>
</dbReference>
<keyword evidence="5" id="KW-0175">Coiled coil</keyword>
<dbReference type="SUPFAM" id="SSF52540">
    <property type="entry name" value="P-loop containing nucleoside triphosphate hydrolases"/>
    <property type="match status" value="2"/>
</dbReference>
<evidence type="ECO:0000256" key="4">
    <source>
        <dbReference type="ARBA" id="ARBA00022840"/>
    </source>
</evidence>
<dbReference type="Proteomes" id="UP000280307">
    <property type="component" value="Unassembled WGS sequence"/>
</dbReference>
<protein>
    <submittedName>
        <fullName evidence="8">DEAD/DEAH box helicase</fullName>
    </submittedName>
</protein>
<dbReference type="InterPro" id="IPR027417">
    <property type="entry name" value="P-loop_NTPase"/>
</dbReference>
<dbReference type="InterPro" id="IPR057342">
    <property type="entry name" value="DEXDc_RapA"/>
</dbReference>
<evidence type="ECO:0000313" key="9">
    <source>
        <dbReference type="Proteomes" id="UP000280307"/>
    </source>
</evidence>
<name>A0A426U187_9CHLR</name>
<dbReference type="PANTHER" id="PTHR10799">
    <property type="entry name" value="SNF2/RAD54 HELICASE FAMILY"/>
    <property type="match status" value="1"/>
</dbReference>
<dbReference type="CDD" id="cd18793">
    <property type="entry name" value="SF2_C_SNF"/>
    <property type="match status" value="1"/>
</dbReference>
<evidence type="ECO:0000256" key="1">
    <source>
        <dbReference type="ARBA" id="ARBA00022741"/>
    </source>
</evidence>
<dbReference type="Gene3D" id="3.40.50.10810">
    <property type="entry name" value="Tandem AAA-ATPase domain"/>
    <property type="match status" value="1"/>
</dbReference>
<keyword evidence="4" id="KW-0067">ATP-binding</keyword>
<dbReference type="Pfam" id="PF00176">
    <property type="entry name" value="SNF2-rel_dom"/>
    <property type="match status" value="1"/>
</dbReference>
<proteinExistence type="predicted"/>
<evidence type="ECO:0000259" key="7">
    <source>
        <dbReference type="PROSITE" id="PS51194"/>
    </source>
</evidence>
<evidence type="ECO:0000256" key="5">
    <source>
        <dbReference type="SAM" id="Coils"/>
    </source>
</evidence>
<dbReference type="GO" id="GO:0004386">
    <property type="term" value="F:helicase activity"/>
    <property type="evidence" value="ECO:0007669"/>
    <property type="project" value="UniProtKB-KW"/>
</dbReference>
<dbReference type="CDD" id="cd18011">
    <property type="entry name" value="DEXDc_RapA"/>
    <property type="match status" value="1"/>
</dbReference>
<dbReference type="GO" id="GO:0016787">
    <property type="term" value="F:hydrolase activity"/>
    <property type="evidence" value="ECO:0007669"/>
    <property type="project" value="UniProtKB-KW"/>
</dbReference>
<dbReference type="SMART" id="SM00490">
    <property type="entry name" value="HELICc"/>
    <property type="match status" value="1"/>
</dbReference>
<dbReference type="PROSITE" id="PS51192">
    <property type="entry name" value="HELICASE_ATP_BIND_1"/>
    <property type="match status" value="1"/>
</dbReference>